<keyword evidence="3" id="KW-1003">Cell membrane</keyword>
<evidence type="ECO:0000313" key="10">
    <source>
        <dbReference type="Proteomes" id="UP000030023"/>
    </source>
</evidence>
<comment type="caution">
    <text evidence="9">The sequence shown here is derived from an EMBL/GenBank/DDBJ whole genome shotgun (WGS) entry which is preliminary data.</text>
</comment>
<dbReference type="Proteomes" id="UP000030023">
    <property type="component" value="Unassembled WGS sequence"/>
</dbReference>
<feature type="transmembrane region" description="Helical" evidence="7">
    <location>
        <begin position="90"/>
        <end position="109"/>
    </location>
</feature>
<evidence type="ECO:0000256" key="7">
    <source>
        <dbReference type="SAM" id="Phobius"/>
    </source>
</evidence>
<dbReference type="InterPro" id="IPR011701">
    <property type="entry name" value="MFS"/>
</dbReference>
<dbReference type="InterPro" id="IPR036259">
    <property type="entry name" value="MFS_trans_sf"/>
</dbReference>
<gene>
    <name evidence="9" type="ORF">Q757_06885</name>
</gene>
<reference evidence="9 10" key="1">
    <citation type="journal article" date="2014" name="Antonie Van Leeuwenhoek">
        <title>Oenococcus alcoholitolerans sp. nov., a lactic acid bacteria isolated from cachaca and ethanol fermentation processes.</title>
        <authorList>
            <person name="Badotti F."/>
            <person name="Moreira A.P."/>
            <person name="Tonon L.A."/>
            <person name="de Lucena B.T."/>
            <person name="Gomes Fde C."/>
            <person name="Kruger R."/>
            <person name="Thompson C.C."/>
            <person name="de Morais M.A.Jr."/>
            <person name="Rosa C.A."/>
            <person name="Thompson F.L."/>
        </authorList>
    </citation>
    <scope>NUCLEOTIDE SEQUENCE [LARGE SCALE GENOMIC DNA]</scope>
    <source>
        <strain evidence="9 10">UFRJ-M7.2.18</strain>
    </source>
</reference>
<feature type="transmembrane region" description="Helical" evidence="7">
    <location>
        <begin position="59"/>
        <end position="78"/>
    </location>
</feature>
<keyword evidence="4 7" id="KW-0812">Transmembrane</keyword>
<evidence type="ECO:0000256" key="6">
    <source>
        <dbReference type="ARBA" id="ARBA00023136"/>
    </source>
</evidence>
<dbReference type="SUPFAM" id="SSF103473">
    <property type="entry name" value="MFS general substrate transporter"/>
    <property type="match status" value="1"/>
</dbReference>
<keyword evidence="6 7" id="KW-0472">Membrane</keyword>
<keyword evidence="5 7" id="KW-1133">Transmembrane helix</keyword>
<evidence type="ECO:0000256" key="1">
    <source>
        <dbReference type="ARBA" id="ARBA00004651"/>
    </source>
</evidence>
<protein>
    <recommendedName>
        <fullName evidence="8">Major facilitator superfamily (MFS) profile domain-containing protein</fullName>
    </recommendedName>
</protein>
<evidence type="ECO:0000256" key="4">
    <source>
        <dbReference type="ARBA" id="ARBA00022692"/>
    </source>
</evidence>
<evidence type="ECO:0000256" key="5">
    <source>
        <dbReference type="ARBA" id="ARBA00022989"/>
    </source>
</evidence>
<dbReference type="PANTHER" id="PTHR23517:SF10">
    <property type="entry name" value="MAJOR FACILITATOR SUPERFAMILY (MFS) PROFILE DOMAIN-CONTAINING PROTEIN"/>
    <property type="match status" value="1"/>
</dbReference>
<keyword evidence="10" id="KW-1185">Reference proteome</keyword>
<comment type="subcellular location">
    <subcellularLocation>
        <location evidence="1">Cell membrane</location>
        <topology evidence="1">Multi-pass membrane protein</topology>
    </subcellularLocation>
</comment>
<feature type="transmembrane region" description="Helical" evidence="7">
    <location>
        <begin position="115"/>
        <end position="140"/>
    </location>
</feature>
<proteinExistence type="predicted"/>
<feature type="transmembrane region" description="Helical" evidence="7">
    <location>
        <begin position="152"/>
        <end position="172"/>
    </location>
</feature>
<dbReference type="EMBL" id="AXCV01000336">
    <property type="protein sequence ID" value="KGO29949.1"/>
    <property type="molecule type" value="Genomic_DNA"/>
</dbReference>
<evidence type="ECO:0000259" key="8">
    <source>
        <dbReference type="PROSITE" id="PS50850"/>
    </source>
</evidence>
<name>A0ABR4XQF0_9LACO</name>
<feature type="transmembrane region" description="Helical" evidence="7">
    <location>
        <begin position="20"/>
        <end position="39"/>
    </location>
</feature>
<dbReference type="Gene3D" id="1.20.1250.20">
    <property type="entry name" value="MFS general substrate transporter like domains"/>
    <property type="match status" value="1"/>
</dbReference>
<dbReference type="PROSITE" id="PS50850">
    <property type="entry name" value="MFS"/>
    <property type="match status" value="1"/>
</dbReference>
<evidence type="ECO:0000256" key="2">
    <source>
        <dbReference type="ARBA" id="ARBA00022448"/>
    </source>
</evidence>
<evidence type="ECO:0000256" key="3">
    <source>
        <dbReference type="ARBA" id="ARBA00022475"/>
    </source>
</evidence>
<dbReference type="InterPro" id="IPR050171">
    <property type="entry name" value="MFS_Transporters"/>
</dbReference>
<dbReference type="Pfam" id="PF07690">
    <property type="entry name" value="MFS_1"/>
    <property type="match status" value="1"/>
</dbReference>
<sequence length="207" mass="23237">IENRTGDELIEQSSPTANRALLVIFFISLVIIWIMYQQWVSNLSVYMTGLHISLQDYSFLWTMNAALIVCIQMILSWFNNNFGNRISAYFQVEAGLLMFTMSFVALFFARQYLGFVIAMVFLTFGESLAIPTIPSVVNSLTPEAYKGRNQGFVNSCSSLGRAIGPLFGGLIIDTSSYFSLFLIASLSFLLVLLVVGFVWQLSKKKID</sequence>
<evidence type="ECO:0000313" key="9">
    <source>
        <dbReference type="EMBL" id="KGO29949.1"/>
    </source>
</evidence>
<feature type="domain" description="Major facilitator superfamily (MFS) profile" evidence="8">
    <location>
        <begin position="17"/>
        <end position="207"/>
    </location>
</feature>
<feature type="transmembrane region" description="Helical" evidence="7">
    <location>
        <begin position="178"/>
        <end position="199"/>
    </location>
</feature>
<keyword evidence="2" id="KW-0813">Transport</keyword>
<accession>A0ABR4XQF0</accession>
<dbReference type="PANTHER" id="PTHR23517">
    <property type="entry name" value="RESISTANCE PROTEIN MDTM, PUTATIVE-RELATED-RELATED"/>
    <property type="match status" value="1"/>
</dbReference>
<organism evidence="9 10">
    <name type="scientific">Oenococcus alcoholitolerans</name>
    <dbReference type="NCBI Taxonomy" id="931074"/>
    <lineage>
        <taxon>Bacteria</taxon>
        <taxon>Bacillati</taxon>
        <taxon>Bacillota</taxon>
        <taxon>Bacilli</taxon>
        <taxon>Lactobacillales</taxon>
        <taxon>Lactobacillaceae</taxon>
        <taxon>Oenococcus</taxon>
    </lineage>
</organism>
<dbReference type="InterPro" id="IPR020846">
    <property type="entry name" value="MFS_dom"/>
</dbReference>
<feature type="non-terminal residue" evidence="9">
    <location>
        <position position="1"/>
    </location>
</feature>